<sequence>MALRMIEKEGDNLKRYFYENIRYIYKGYIQYLKYSNIAIIICYDKTCITYKSGKLNYGIESRPL</sequence>
<evidence type="ECO:0000313" key="1">
    <source>
        <dbReference type="EMBL" id="KAJ5328728.1"/>
    </source>
</evidence>
<proteinExistence type="predicted"/>
<reference evidence="1" key="2">
    <citation type="journal article" date="2023" name="IMA Fungus">
        <title>Comparative genomic study of the Penicillium genus elucidates a diverse pangenome and 15 lateral gene transfer events.</title>
        <authorList>
            <person name="Petersen C."/>
            <person name="Sorensen T."/>
            <person name="Nielsen M.R."/>
            <person name="Sondergaard T.E."/>
            <person name="Sorensen J.L."/>
            <person name="Fitzpatrick D.A."/>
            <person name="Frisvad J.C."/>
            <person name="Nielsen K.L."/>
        </authorList>
    </citation>
    <scope>NUCLEOTIDE SEQUENCE</scope>
    <source>
        <strain evidence="1">IBT 35673</strain>
    </source>
</reference>
<evidence type="ECO:0000313" key="2">
    <source>
        <dbReference type="Proteomes" id="UP001147695"/>
    </source>
</evidence>
<dbReference type="Proteomes" id="UP001147695">
    <property type="component" value="Unassembled WGS sequence"/>
</dbReference>
<dbReference type="EMBL" id="JAPZBQ010000005">
    <property type="protein sequence ID" value="KAJ5328728.1"/>
    <property type="molecule type" value="Genomic_DNA"/>
</dbReference>
<dbReference type="AlphaFoldDB" id="A0A9W9UAD2"/>
<name>A0A9W9UAD2_PENBR</name>
<protein>
    <submittedName>
        <fullName evidence="1">Retrotransposon polyprotein</fullName>
    </submittedName>
</protein>
<organism evidence="1 2">
    <name type="scientific">Penicillium brevicompactum</name>
    <dbReference type="NCBI Taxonomy" id="5074"/>
    <lineage>
        <taxon>Eukaryota</taxon>
        <taxon>Fungi</taxon>
        <taxon>Dikarya</taxon>
        <taxon>Ascomycota</taxon>
        <taxon>Pezizomycotina</taxon>
        <taxon>Eurotiomycetes</taxon>
        <taxon>Eurotiomycetidae</taxon>
        <taxon>Eurotiales</taxon>
        <taxon>Aspergillaceae</taxon>
        <taxon>Penicillium</taxon>
    </lineage>
</organism>
<comment type="caution">
    <text evidence="1">The sequence shown here is derived from an EMBL/GenBank/DDBJ whole genome shotgun (WGS) entry which is preliminary data.</text>
</comment>
<reference evidence="1" key="1">
    <citation type="submission" date="2022-12" db="EMBL/GenBank/DDBJ databases">
        <authorList>
            <person name="Petersen C."/>
        </authorList>
    </citation>
    <scope>NUCLEOTIDE SEQUENCE</scope>
    <source>
        <strain evidence="1">IBT 35673</strain>
    </source>
</reference>
<gene>
    <name evidence="1" type="ORF">N7452_009118</name>
</gene>
<accession>A0A9W9UAD2</accession>